<dbReference type="SUPFAM" id="SSF51445">
    <property type="entry name" value="(Trans)glycosidases"/>
    <property type="match status" value="1"/>
</dbReference>
<dbReference type="GO" id="GO:0030246">
    <property type="term" value="F:carbohydrate binding"/>
    <property type="evidence" value="ECO:0007669"/>
    <property type="project" value="UniProtKB-KW"/>
</dbReference>
<organism evidence="16 17">
    <name type="scientific">Akanthomyces muscarius</name>
    <name type="common">Entomopathogenic fungus</name>
    <name type="synonym">Lecanicillium muscarium</name>
    <dbReference type="NCBI Taxonomy" id="2231603"/>
    <lineage>
        <taxon>Eukaryota</taxon>
        <taxon>Fungi</taxon>
        <taxon>Dikarya</taxon>
        <taxon>Ascomycota</taxon>
        <taxon>Pezizomycotina</taxon>
        <taxon>Sordariomycetes</taxon>
        <taxon>Hypocreomycetidae</taxon>
        <taxon>Hypocreales</taxon>
        <taxon>Cordycipitaceae</taxon>
        <taxon>Akanthomyces</taxon>
    </lineage>
</organism>
<dbReference type="Pfam" id="PF00652">
    <property type="entry name" value="Ricin_B_lectin"/>
    <property type="match status" value="1"/>
</dbReference>
<evidence type="ECO:0000259" key="14">
    <source>
        <dbReference type="Pfam" id="PF00652"/>
    </source>
</evidence>
<dbReference type="CDD" id="cd23425">
    <property type="entry name" value="beta-trefoil_Ricin_AglA"/>
    <property type="match status" value="1"/>
</dbReference>
<dbReference type="InterPro" id="IPR002241">
    <property type="entry name" value="Glyco_hydro_27"/>
</dbReference>
<dbReference type="GeneID" id="80888387"/>
<dbReference type="SUPFAM" id="SSF50370">
    <property type="entry name" value="Ricin B-like lectins"/>
    <property type="match status" value="1"/>
</dbReference>
<evidence type="ECO:0000313" key="17">
    <source>
        <dbReference type="Proteomes" id="UP001144673"/>
    </source>
</evidence>
<dbReference type="InterPro" id="IPR000772">
    <property type="entry name" value="Ricin_B_lectin"/>
</dbReference>
<comment type="subcellular location">
    <subcellularLocation>
        <location evidence="3">Secreted</location>
    </subcellularLocation>
</comment>
<keyword evidence="12 13" id="KW-0326">Glycosidase</keyword>
<name>A0A9W8QG51_AKAMU</name>
<dbReference type="AlphaFoldDB" id="A0A9W8QG51"/>
<feature type="domain" description="Ricin B lectin" evidence="14">
    <location>
        <begin position="415"/>
        <end position="520"/>
    </location>
</feature>
<dbReference type="SUPFAM" id="SSF51011">
    <property type="entry name" value="Glycosyl hydrolase domain"/>
    <property type="match status" value="1"/>
</dbReference>
<dbReference type="PROSITE" id="PS00512">
    <property type="entry name" value="ALPHA_GALACTOSIDASE"/>
    <property type="match status" value="1"/>
</dbReference>
<comment type="catalytic activity">
    <reaction evidence="1 13">
        <text>Hydrolysis of terminal, non-reducing alpha-D-galactose residues in alpha-D-galactosides, including galactose oligosaccharides, galactomannans and galactolipids.</text>
        <dbReference type="EC" id="3.2.1.22"/>
    </reaction>
</comment>
<evidence type="ECO:0000256" key="3">
    <source>
        <dbReference type="ARBA" id="ARBA00004613"/>
    </source>
</evidence>
<reference evidence="16" key="1">
    <citation type="journal article" date="2023" name="Access Microbiol">
        <title>De-novo genome assembly for Akanthomyces muscarius, a biocontrol agent of insect agricultural pests.</title>
        <authorList>
            <person name="Erdos Z."/>
            <person name="Studholme D.J."/>
            <person name="Raymond B."/>
            <person name="Sharma M."/>
        </authorList>
    </citation>
    <scope>NUCLEOTIDE SEQUENCE</scope>
    <source>
        <strain evidence="16">Ve6</strain>
    </source>
</reference>
<keyword evidence="10 13" id="KW-1015">Disulfide bond</keyword>
<keyword evidence="17" id="KW-1185">Reference proteome</keyword>
<dbReference type="InterPro" id="IPR000111">
    <property type="entry name" value="Glyco_hydro_27/36_CS"/>
</dbReference>
<evidence type="ECO:0000313" key="16">
    <source>
        <dbReference type="EMBL" id="KAJ4156012.1"/>
    </source>
</evidence>
<evidence type="ECO:0000256" key="1">
    <source>
        <dbReference type="ARBA" id="ARBA00001255"/>
    </source>
</evidence>
<evidence type="ECO:0000256" key="7">
    <source>
        <dbReference type="ARBA" id="ARBA00022729"/>
    </source>
</evidence>
<dbReference type="Pfam" id="PF16499">
    <property type="entry name" value="Melibiase_2"/>
    <property type="match status" value="1"/>
</dbReference>
<dbReference type="PANTHER" id="PTHR11452:SF91">
    <property type="entry name" value="ALPHA-GALACTOSIDASE A-RELATED"/>
    <property type="match status" value="1"/>
</dbReference>
<dbReference type="KEGG" id="amus:LMH87_001228"/>
<evidence type="ECO:0000256" key="11">
    <source>
        <dbReference type="ARBA" id="ARBA00023180"/>
    </source>
</evidence>
<dbReference type="InterPro" id="IPR017853">
    <property type="entry name" value="GH"/>
</dbReference>
<dbReference type="InterPro" id="IPR013780">
    <property type="entry name" value="Glyco_hydro_b"/>
</dbReference>
<sequence>MRSETIIFVSGLLGTAAAGKPDPKTLPLPPMGFNNWSRFMTAINESIFVDAAAAMSTNGLLAAGYNRINLDDAWSTTKRNSTGSMVWDTTKFPQGLPWLTQHLKSKGFVPGIYSDAGTLSCAANYPGTLGHESQDLHDFYAWGFEYLKLDGCYVDDYPTVYGLWLDLLAKFNKGKASGKRMVFSNSSPAYYADPKDLQGWYGIMMQAAAGGQLARHSYDIATYSSKPAWNSVMGNYGFQVRTTRFQQPGYFNDPDFLIADHPGLTLEEKRSQFALWTSFSAPLIISADIPHLTKEELAFLNNRDLIAVNQDRLVQQASLVSQDATWDVLTKSLANGDRLLTVLNKGNAAADLTVPWARIGVRPESSATLHVRDLWAGKTSNVRASSGGITAKKVPKHGTAVFRISGDKLKTVPTGIIFNTWSLHCLTDSASGEATWATCDASDSQSWTVDKSGRVSSLLNPGSCLVSNGTVSTSRDGCASSTWNFPVSGNIVHKTSGKCVNENEDASTSTADCGDVENRQVFGVPVGVEINYS</sequence>
<keyword evidence="6" id="KW-0964">Secreted</keyword>
<keyword evidence="7" id="KW-0732">Signal</keyword>
<keyword evidence="9 13" id="KW-0378">Hydrolase</keyword>
<dbReference type="InterPro" id="IPR035992">
    <property type="entry name" value="Ricin_B-like_lectins"/>
</dbReference>
<evidence type="ECO:0000256" key="9">
    <source>
        <dbReference type="ARBA" id="ARBA00022801"/>
    </source>
</evidence>
<evidence type="ECO:0000256" key="8">
    <source>
        <dbReference type="ARBA" id="ARBA00022734"/>
    </source>
</evidence>
<gene>
    <name evidence="16" type="ORF">LMH87_001228</name>
</gene>
<dbReference type="Gene3D" id="2.80.10.50">
    <property type="match status" value="1"/>
</dbReference>
<dbReference type="FunFam" id="3.20.20.70:FF:000177">
    <property type="entry name" value="Alpha-galactosidase"/>
    <property type="match status" value="1"/>
</dbReference>
<dbReference type="Proteomes" id="UP001144673">
    <property type="component" value="Chromosome 6"/>
</dbReference>
<protein>
    <recommendedName>
        <fullName evidence="5 13">Alpha-galactosidase</fullName>
        <ecNumber evidence="5 13">3.2.1.22</ecNumber>
    </recommendedName>
    <alternativeName>
        <fullName evidence="13">Melibiase</fullName>
    </alternativeName>
</protein>
<dbReference type="Pfam" id="PF17801">
    <property type="entry name" value="Melibiase_C"/>
    <property type="match status" value="1"/>
</dbReference>
<evidence type="ECO:0000256" key="10">
    <source>
        <dbReference type="ARBA" id="ARBA00023157"/>
    </source>
</evidence>
<dbReference type="RefSeq" id="XP_056056136.1">
    <property type="nucleotide sequence ID" value="XM_056199273.1"/>
</dbReference>
<dbReference type="EMBL" id="JAJHUN010000007">
    <property type="protein sequence ID" value="KAJ4156012.1"/>
    <property type="molecule type" value="Genomic_DNA"/>
</dbReference>
<evidence type="ECO:0000256" key="5">
    <source>
        <dbReference type="ARBA" id="ARBA00012755"/>
    </source>
</evidence>
<dbReference type="PRINTS" id="PR00740">
    <property type="entry name" value="GLHYDRLASE27"/>
</dbReference>
<dbReference type="PANTHER" id="PTHR11452">
    <property type="entry name" value="ALPHA-GALACTOSIDASE/ALPHA-N-ACETYLGALACTOSAMINIDASE"/>
    <property type="match status" value="1"/>
</dbReference>
<dbReference type="CDD" id="cd14792">
    <property type="entry name" value="GH27"/>
    <property type="match status" value="1"/>
</dbReference>
<keyword evidence="8" id="KW-0430">Lectin</keyword>
<evidence type="ECO:0000256" key="4">
    <source>
        <dbReference type="ARBA" id="ARBA00009743"/>
    </source>
</evidence>
<dbReference type="GO" id="GO:0004557">
    <property type="term" value="F:alpha-galactosidase activity"/>
    <property type="evidence" value="ECO:0007669"/>
    <property type="project" value="UniProtKB-EC"/>
</dbReference>
<dbReference type="Gene3D" id="3.20.20.70">
    <property type="entry name" value="Aldolase class I"/>
    <property type="match status" value="1"/>
</dbReference>
<evidence type="ECO:0000256" key="2">
    <source>
        <dbReference type="ARBA" id="ARBA00003969"/>
    </source>
</evidence>
<evidence type="ECO:0000256" key="12">
    <source>
        <dbReference type="ARBA" id="ARBA00023295"/>
    </source>
</evidence>
<evidence type="ECO:0000256" key="13">
    <source>
        <dbReference type="RuleBase" id="RU361168"/>
    </source>
</evidence>
<dbReference type="InterPro" id="IPR013785">
    <property type="entry name" value="Aldolase_TIM"/>
</dbReference>
<proteinExistence type="inferred from homology"/>
<comment type="similarity">
    <text evidence="4 13">Belongs to the glycosyl hydrolase 27 family.</text>
</comment>
<dbReference type="GO" id="GO:0005975">
    <property type="term" value="P:carbohydrate metabolic process"/>
    <property type="evidence" value="ECO:0007669"/>
    <property type="project" value="InterPro"/>
</dbReference>
<dbReference type="InterPro" id="IPR041233">
    <property type="entry name" value="Melibiase_C"/>
</dbReference>
<dbReference type="EC" id="3.2.1.22" evidence="5 13"/>
<keyword evidence="11" id="KW-0325">Glycoprotein</keyword>
<dbReference type="Gene3D" id="2.60.40.1180">
    <property type="entry name" value="Golgi alpha-mannosidase II"/>
    <property type="match status" value="1"/>
</dbReference>
<dbReference type="GO" id="GO:0005576">
    <property type="term" value="C:extracellular region"/>
    <property type="evidence" value="ECO:0007669"/>
    <property type="project" value="UniProtKB-SubCell"/>
</dbReference>
<comment type="function">
    <text evidence="2">Hydrolyzes a variety of simple alpha-D-galactoside as well as more complex molecules such as oligosaccharides and polysaccharides.</text>
</comment>
<feature type="domain" description="Alpha galactosidase C-terminal" evidence="15">
    <location>
        <begin position="324"/>
        <end position="404"/>
    </location>
</feature>
<accession>A0A9W8QG51</accession>
<comment type="caution">
    <text evidence="16">The sequence shown here is derived from an EMBL/GenBank/DDBJ whole genome shotgun (WGS) entry which is preliminary data.</text>
</comment>
<evidence type="ECO:0000259" key="15">
    <source>
        <dbReference type="Pfam" id="PF17801"/>
    </source>
</evidence>
<evidence type="ECO:0000256" key="6">
    <source>
        <dbReference type="ARBA" id="ARBA00022525"/>
    </source>
</evidence>